<dbReference type="InterPro" id="IPR009604">
    <property type="entry name" value="LsmAD_domain"/>
</dbReference>
<evidence type="ECO:0000313" key="5">
    <source>
        <dbReference type="Proteomes" id="UP000183832"/>
    </source>
</evidence>
<protein>
    <submittedName>
        <fullName evidence="4">CLUMA_CG015348, isoform A</fullName>
    </submittedName>
</protein>
<feature type="region of interest" description="Disordered" evidence="2">
    <location>
        <begin position="683"/>
        <end position="759"/>
    </location>
</feature>
<dbReference type="Proteomes" id="UP000183832">
    <property type="component" value="Unassembled WGS sequence"/>
</dbReference>
<dbReference type="InterPro" id="IPR009818">
    <property type="entry name" value="PAM2_motif"/>
</dbReference>
<sequence>MMNKNNRKTNNASRPSQAGPGSRSRPQPAEGVYNNSHFLHAATSQVGNNVCVQTKGGVIVEGIFKAFSENFSVALEVPHRYKNDADDKNINVETVQDNLIIKLCDIVTMHAKDVDLDYAIRDTFQTDTAISSRLNGALRNKEKTLQPWLDGVDAVNGDMGISLELDSQTNGWDANEMFQLNEKEHGIKTTFKDNLENYTVQLEKKDTIDFRKQELEAERIANEIESNPVTKDRLDVENGDEEAAFAAVSRPSEENNSTNSNSNNNNEKMTPPPSASASSQKYIPQQKRNDRKMMTTNTKPMYSKAMQSSGLNNPHGGIQSNTGPQPVQQTINAVTSQHMGKPPTMGIHMPPPHLQNVADGQQTIHVVTQHPVVLPPPTAVVVPTLHMHPAPQPQRPQRDPMMRSRNDEIRSLRTFHNDFSLGSSAPPGQQQNVPPQVPNSQQQQQQQAAVSQQRPDMQDNGQNPMSHPPPSTQNIEMGKVQQQQQHSSGVGGNNNNNNNSQHHNQQHHPTPSSTPHADKTHGQSSTTPPQATTPQNSVNNVNNSSNSSISVGNNSNSNETTPPSSSSSSSLNDKLSLGGTKKFTLNPQAKPFTPRSPSTPTQSRPTPPPMAVRSNKFQPFQVSQATGQPIFNPPVHPQVMQAYNPHAHQMQTVQSQSYPSTAIRMYPGHDGQQQAHITSYLVPTPPSTTPSPGQPHQPTFHPGPQPSPAAGPPQQGFPPQGQYVMFMPSYAAPQFVNSNQHNPQQLQVVMSQQQQHSAQ</sequence>
<dbReference type="PANTHER" id="PTHR12854">
    <property type="entry name" value="ATAXIN 2-RELATED"/>
    <property type="match status" value="1"/>
</dbReference>
<dbReference type="OrthoDB" id="2275718at2759"/>
<dbReference type="STRING" id="568069.A0A1J1IP54"/>
<feature type="region of interest" description="Disordered" evidence="2">
    <location>
        <begin position="1"/>
        <end position="32"/>
    </location>
</feature>
<feature type="domain" description="LsmAD" evidence="3">
    <location>
        <begin position="185"/>
        <end position="251"/>
    </location>
</feature>
<feature type="compositionally biased region" description="Low complexity" evidence="2">
    <location>
        <begin position="591"/>
        <end position="604"/>
    </location>
</feature>
<comment type="similarity">
    <text evidence="1">Belongs to the ataxin-2 family.</text>
</comment>
<dbReference type="GO" id="GO:0010494">
    <property type="term" value="C:cytoplasmic stress granule"/>
    <property type="evidence" value="ECO:0007669"/>
    <property type="project" value="TreeGrafter"/>
</dbReference>
<dbReference type="InterPro" id="IPR025852">
    <property type="entry name" value="SM_dom_ATX"/>
</dbReference>
<feature type="compositionally biased region" description="Low complexity" evidence="2">
    <location>
        <begin position="523"/>
        <end position="570"/>
    </location>
</feature>
<organism evidence="4 5">
    <name type="scientific">Clunio marinus</name>
    <dbReference type="NCBI Taxonomy" id="568069"/>
    <lineage>
        <taxon>Eukaryota</taxon>
        <taxon>Metazoa</taxon>
        <taxon>Ecdysozoa</taxon>
        <taxon>Arthropoda</taxon>
        <taxon>Hexapoda</taxon>
        <taxon>Insecta</taxon>
        <taxon>Pterygota</taxon>
        <taxon>Neoptera</taxon>
        <taxon>Endopterygota</taxon>
        <taxon>Diptera</taxon>
        <taxon>Nematocera</taxon>
        <taxon>Chironomoidea</taxon>
        <taxon>Chironomidae</taxon>
        <taxon>Clunio</taxon>
    </lineage>
</organism>
<name>A0A1J1IP54_9DIPT</name>
<feature type="compositionally biased region" description="Low complexity" evidence="2">
    <location>
        <begin position="254"/>
        <end position="267"/>
    </location>
</feature>
<feature type="compositionally biased region" description="Pro residues" evidence="2">
    <location>
        <begin position="683"/>
        <end position="711"/>
    </location>
</feature>
<feature type="compositionally biased region" description="Low complexity" evidence="2">
    <location>
        <begin position="480"/>
        <end position="503"/>
    </location>
</feature>
<feature type="compositionally biased region" description="Low complexity" evidence="2">
    <location>
        <begin position="744"/>
        <end position="759"/>
    </location>
</feature>
<dbReference type="AlphaFoldDB" id="A0A1J1IP54"/>
<dbReference type="Pfam" id="PF06741">
    <property type="entry name" value="LsmAD"/>
    <property type="match status" value="1"/>
</dbReference>
<reference evidence="4 5" key="1">
    <citation type="submission" date="2015-04" db="EMBL/GenBank/DDBJ databases">
        <authorList>
            <person name="Syromyatnikov M.Y."/>
            <person name="Popov V.N."/>
        </authorList>
    </citation>
    <scope>NUCLEOTIDE SEQUENCE [LARGE SCALE GENOMIC DNA]</scope>
</reference>
<dbReference type="Pfam" id="PF14438">
    <property type="entry name" value="SM-ATX"/>
    <property type="match status" value="1"/>
</dbReference>
<dbReference type="EMBL" id="CVRI01000057">
    <property type="protein sequence ID" value="CRL02015.1"/>
    <property type="molecule type" value="Genomic_DNA"/>
</dbReference>
<dbReference type="SMART" id="SM01272">
    <property type="entry name" value="LsmAD"/>
    <property type="match status" value="1"/>
</dbReference>
<keyword evidence="5" id="KW-1185">Reference proteome</keyword>
<feature type="compositionally biased region" description="Low complexity" evidence="2">
    <location>
        <begin position="429"/>
        <end position="453"/>
    </location>
</feature>
<dbReference type="GO" id="GO:0034063">
    <property type="term" value="P:stress granule assembly"/>
    <property type="evidence" value="ECO:0007669"/>
    <property type="project" value="TreeGrafter"/>
</dbReference>
<evidence type="ECO:0000259" key="3">
    <source>
        <dbReference type="SMART" id="SM01272"/>
    </source>
</evidence>
<evidence type="ECO:0000256" key="1">
    <source>
        <dbReference type="ARBA" id="ARBA00007503"/>
    </source>
</evidence>
<feature type="compositionally biased region" description="Low complexity" evidence="2">
    <location>
        <begin position="712"/>
        <end position="722"/>
    </location>
</feature>
<feature type="region of interest" description="Disordered" evidence="2">
    <location>
        <begin position="245"/>
        <end position="293"/>
    </location>
</feature>
<gene>
    <name evidence="4" type="primary">putative Ataxin-2 homolog</name>
    <name evidence="4" type="ORF">CLUMA_CG015348</name>
</gene>
<accession>A0A1J1IP54</accession>
<dbReference type="GO" id="GO:0003729">
    <property type="term" value="F:mRNA binding"/>
    <property type="evidence" value="ECO:0007669"/>
    <property type="project" value="TreeGrafter"/>
</dbReference>
<dbReference type="Pfam" id="PF07145">
    <property type="entry name" value="PAM2"/>
    <property type="match status" value="1"/>
</dbReference>
<feature type="region of interest" description="Disordered" evidence="2">
    <location>
        <begin position="417"/>
        <end position="614"/>
    </location>
</feature>
<evidence type="ECO:0000313" key="4">
    <source>
        <dbReference type="EMBL" id="CRL02015.1"/>
    </source>
</evidence>
<evidence type="ECO:0000256" key="2">
    <source>
        <dbReference type="SAM" id="MobiDB-lite"/>
    </source>
</evidence>
<dbReference type="InterPro" id="IPR045117">
    <property type="entry name" value="ATXN2-like"/>
</dbReference>
<proteinExistence type="inferred from homology"/>
<dbReference type="PANTHER" id="PTHR12854:SF7">
    <property type="entry name" value="ATAXIN-2 HOMOLOG"/>
    <property type="match status" value="1"/>
</dbReference>